<name>A0A183A1A6_9TREM</name>
<dbReference type="GO" id="GO:1904491">
    <property type="term" value="P:protein localization to ciliary transition zone"/>
    <property type="evidence" value="ECO:0007669"/>
    <property type="project" value="TreeGrafter"/>
</dbReference>
<reference evidence="3" key="1">
    <citation type="submission" date="2016-06" db="UniProtKB">
        <authorList>
            <consortium name="WormBaseParasite"/>
        </authorList>
    </citation>
    <scope>IDENTIFICATION</scope>
</reference>
<reference evidence="1 2" key="2">
    <citation type="submission" date="2018-11" db="EMBL/GenBank/DDBJ databases">
        <authorList>
            <consortium name="Pathogen Informatics"/>
        </authorList>
    </citation>
    <scope>NUCLEOTIDE SEQUENCE [LARGE SCALE GENOMIC DNA]</scope>
    <source>
        <strain evidence="1 2">Egypt</strain>
    </source>
</reference>
<dbReference type="GO" id="GO:0035869">
    <property type="term" value="C:ciliary transition zone"/>
    <property type="evidence" value="ECO:0007669"/>
    <property type="project" value="TreeGrafter"/>
</dbReference>
<dbReference type="Proteomes" id="UP000272942">
    <property type="component" value="Unassembled WGS sequence"/>
</dbReference>
<organism evidence="3">
    <name type="scientific">Echinostoma caproni</name>
    <dbReference type="NCBI Taxonomy" id="27848"/>
    <lineage>
        <taxon>Eukaryota</taxon>
        <taxon>Metazoa</taxon>
        <taxon>Spiralia</taxon>
        <taxon>Lophotrochozoa</taxon>
        <taxon>Platyhelminthes</taxon>
        <taxon>Trematoda</taxon>
        <taxon>Digenea</taxon>
        <taxon>Plagiorchiida</taxon>
        <taxon>Echinostomata</taxon>
        <taxon>Echinostomatoidea</taxon>
        <taxon>Echinostomatidae</taxon>
        <taxon>Echinostoma</taxon>
    </lineage>
</organism>
<sequence length="201" mass="23250">MGDTVFSSDSGKSYPDLALSTRAAGVNYFRLDPLIKEFEFCDDKELDRSRRFRLLQLRQAGVTQFKSLSVPVASRFIPSDVFQEYDKKRSETGIKDARGMRAYRVRHQLYVEKKSYKEVVIEEKIPNFFFILPLLRRMTEARRPLKAKHVERRPVIAQNIQSTGLRLLLTVHAAYNLPTRKTAADARPSGVTRHTEIMPIF</sequence>
<dbReference type="WBParaSite" id="ECPE_0000074101-mRNA-1">
    <property type="protein sequence ID" value="ECPE_0000074101-mRNA-1"/>
    <property type="gene ID" value="ECPE_0000074101"/>
</dbReference>
<keyword evidence="2" id="KW-1185">Reference proteome</keyword>
<dbReference type="GO" id="GO:1905515">
    <property type="term" value="P:non-motile cilium assembly"/>
    <property type="evidence" value="ECO:0007669"/>
    <property type="project" value="TreeGrafter"/>
</dbReference>
<evidence type="ECO:0000313" key="2">
    <source>
        <dbReference type="Proteomes" id="UP000272942"/>
    </source>
</evidence>
<dbReference type="EMBL" id="UZAN01003012">
    <property type="protein sequence ID" value="VDP28181.1"/>
    <property type="molecule type" value="Genomic_DNA"/>
</dbReference>
<accession>A0A183A1A6</accession>
<evidence type="ECO:0000313" key="1">
    <source>
        <dbReference type="EMBL" id="VDP28181.1"/>
    </source>
</evidence>
<dbReference type="OrthoDB" id="2162143at2759"/>
<dbReference type="PANTHER" id="PTHR20837">
    <property type="entry name" value="CENTROSOMAL PROTEIN-RELATED"/>
    <property type="match status" value="1"/>
</dbReference>
<protein>
    <submittedName>
        <fullName evidence="1 3">Uncharacterized protein</fullName>
    </submittedName>
</protein>
<evidence type="ECO:0000313" key="3">
    <source>
        <dbReference type="WBParaSite" id="ECPE_0000074101-mRNA-1"/>
    </source>
</evidence>
<proteinExistence type="predicted"/>
<dbReference type="AlphaFoldDB" id="A0A183A1A6"/>
<dbReference type="InterPro" id="IPR052434">
    <property type="entry name" value="Tectonic-like_complex_comp"/>
</dbReference>
<gene>
    <name evidence="1" type="ORF">ECPE_LOCUS741</name>
</gene>
<dbReference type="PANTHER" id="PTHR20837:SF0">
    <property type="entry name" value="COILED-COIL AND C2 DOMAIN-CONTAINING PROTEIN 2A"/>
    <property type="match status" value="1"/>
</dbReference>